<protein>
    <submittedName>
        <fullName evidence="1">Uncharacterized protein</fullName>
    </submittedName>
</protein>
<reference evidence="1" key="1">
    <citation type="submission" date="2015-07" db="EMBL/GenBank/DDBJ databases">
        <title>MeaNS - Measles Nucleotide Surveillance Program.</title>
        <authorList>
            <person name="Tran T."/>
            <person name="Druce J."/>
        </authorList>
    </citation>
    <scope>NUCLEOTIDE SEQUENCE</scope>
    <source>
        <strain evidence="1">UCB-OBI-ISO-001</strain>
        <tissue evidence="1">Gonad</tissue>
    </source>
</reference>
<proteinExistence type="predicted"/>
<name>A0A0L8HU72_OCTBM</name>
<dbReference type="EMBL" id="KQ417285">
    <property type="protein sequence ID" value="KOF92756.1"/>
    <property type="molecule type" value="Genomic_DNA"/>
</dbReference>
<accession>A0A0L8HU72</accession>
<dbReference type="AlphaFoldDB" id="A0A0L8HU72"/>
<feature type="non-terminal residue" evidence="1">
    <location>
        <position position="1"/>
    </location>
</feature>
<gene>
    <name evidence="1" type="ORF">OCBIM_22005948mg</name>
</gene>
<organism evidence="1">
    <name type="scientific">Octopus bimaculoides</name>
    <name type="common">California two-spotted octopus</name>
    <dbReference type="NCBI Taxonomy" id="37653"/>
    <lineage>
        <taxon>Eukaryota</taxon>
        <taxon>Metazoa</taxon>
        <taxon>Spiralia</taxon>
        <taxon>Lophotrochozoa</taxon>
        <taxon>Mollusca</taxon>
        <taxon>Cephalopoda</taxon>
        <taxon>Coleoidea</taxon>
        <taxon>Octopodiformes</taxon>
        <taxon>Octopoda</taxon>
        <taxon>Incirrata</taxon>
        <taxon>Octopodidae</taxon>
        <taxon>Octopus</taxon>
    </lineage>
</organism>
<sequence length="96" mass="10750">RAINEPSAGIQWTSGRRLTDLDYAVDIALLAELRSIRQQTVVRMAEEAAKGDLRICSEKIKEMQSSGQGDTQILVNQEPVEIVHTLTYYFLLGCII</sequence>
<evidence type="ECO:0000313" key="1">
    <source>
        <dbReference type="EMBL" id="KOF92756.1"/>
    </source>
</evidence>